<dbReference type="EMBL" id="JBBKZV010000029">
    <property type="protein sequence ID" value="MEJ8826114.1"/>
    <property type="molecule type" value="Genomic_DNA"/>
</dbReference>
<gene>
    <name evidence="2" type="ORF">WKW80_29490</name>
</gene>
<evidence type="ECO:0000313" key="3">
    <source>
        <dbReference type="Proteomes" id="UP001363010"/>
    </source>
</evidence>
<evidence type="ECO:0000256" key="1">
    <source>
        <dbReference type="SAM" id="Phobius"/>
    </source>
</evidence>
<keyword evidence="3" id="KW-1185">Reference proteome</keyword>
<comment type="caution">
    <text evidence="2">The sequence shown here is derived from an EMBL/GenBank/DDBJ whole genome shotgun (WGS) entry which is preliminary data.</text>
</comment>
<name>A0ABU8W9B8_9BURK</name>
<dbReference type="Proteomes" id="UP001363010">
    <property type="component" value="Unassembled WGS sequence"/>
</dbReference>
<organism evidence="2 3">
    <name type="scientific">Variovorax humicola</name>
    <dbReference type="NCBI Taxonomy" id="1769758"/>
    <lineage>
        <taxon>Bacteria</taxon>
        <taxon>Pseudomonadati</taxon>
        <taxon>Pseudomonadota</taxon>
        <taxon>Betaproteobacteria</taxon>
        <taxon>Burkholderiales</taxon>
        <taxon>Comamonadaceae</taxon>
        <taxon>Variovorax</taxon>
    </lineage>
</organism>
<keyword evidence="1" id="KW-1133">Transmembrane helix</keyword>
<keyword evidence="1" id="KW-0472">Membrane</keyword>
<feature type="transmembrane region" description="Helical" evidence="1">
    <location>
        <begin position="45"/>
        <end position="69"/>
    </location>
</feature>
<dbReference type="RefSeq" id="WP_340367151.1">
    <property type="nucleotide sequence ID" value="NZ_JBBKZV010000029.1"/>
</dbReference>
<proteinExistence type="predicted"/>
<accession>A0ABU8W9B8</accession>
<evidence type="ECO:0000313" key="2">
    <source>
        <dbReference type="EMBL" id="MEJ8826114.1"/>
    </source>
</evidence>
<sequence length="75" mass="7835">MAIMQSTGESSSMDHVSAAALKENVAFHGSEHELARIGDAGPRGAFAVAGLAVFILLALWLAFFFLVFAPRGSIG</sequence>
<protein>
    <submittedName>
        <fullName evidence="2">Uncharacterized protein</fullName>
    </submittedName>
</protein>
<keyword evidence="1" id="KW-0812">Transmembrane</keyword>
<reference evidence="2 3" key="1">
    <citation type="submission" date="2024-03" db="EMBL/GenBank/DDBJ databases">
        <title>Novel species of the genus Variovorax.</title>
        <authorList>
            <person name="Liu Q."/>
            <person name="Xin Y.-H."/>
        </authorList>
    </citation>
    <scope>NUCLEOTIDE SEQUENCE [LARGE SCALE GENOMIC DNA]</scope>
    <source>
        <strain evidence="2 3">KACC 18501</strain>
    </source>
</reference>